<gene>
    <name evidence="1" type="ORF">T1815_23281</name>
</gene>
<evidence type="ECO:0000313" key="1">
    <source>
        <dbReference type="EMBL" id="CRL40341.1"/>
    </source>
</evidence>
<dbReference type="RefSeq" id="WP_004605244.1">
    <property type="nucleotide sequence ID" value="NZ_AP031452.1"/>
</dbReference>
<dbReference type="EMBL" id="CVRQ01000025">
    <property type="protein sequence ID" value="CRL40341.1"/>
    <property type="molecule type" value="Genomic_DNA"/>
</dbReference>
<dbReference type="Proteomes" id="UP000049472">
    <property type="component" value="Unassembled WGS sequence"/>
</dbReference>
<name>A0A0M6WRT3_9FIRM</name>
<sequence>MQEMKYFNEGNDCDICKNQLMTGRDGTVEDCRRRQNGLSCRFEERDIRTCPVCEHEVDREDMYFTKDCHGIPFRLVCDRCYQRIMSKGYDGEYYTEADEQIEDDY</sequence>
<reference evidence="2" key="1">
    <citation type="submission" date="2015-05" db="EMBL/GenBank/DDBJ databases">
        <authorList>
            <consortium name="Pathogen Informatics"/>
        </authorList>
    </citation>
    <scope>NUCLEOTIDE SEQUENCE [LARGE SCALE GENOMIC DNA]</scope>
    <source>
        <strain evidence="2">T1-815</strain>
    </source>
</reference>
<organism evidence="1 2">
    <name type="scientific">Agathobacter rectalis</name>
    <dbReference type="NCBI Taxonomy" id="39491"/>
    <lineage>
        <taxon>Bacteria</taxon>
        <taxon>Bacillati</taxon>
        <taxon>Bacillota</taxon>
        <taxon>Clostridia</taxon>
        <taxon>Lachnospirales</taxon>
        <taxon>Lachnospiraceae</taxon>
        <taxon>Agathobacter</taxon>
    </lineage>
</organism>
<keyword evidence="2" id="KW-1185">Reference proteome</keyword>
<evidence type="ECO:0000313" key="2">
    <source>
        <dbReference type="Proteomes" id="UP000049472"/>
    </source>
</evidence>
<proteinExistence type="predicted"/>
<dbReference type="GeneID" id="62696269"/>
<dbReference type="AlphaFoldDB" id="A0A0M6WRT3"/>
<accession>A0A0M6WRT3</accession>
<protein>
    <submittedName>
        <fullName evidence="1">Uncharacterized protein</fullName>
    </submittedName>
</protein>